<comment type="caution">
    <text evidence="3">The sequence shown here is derived from an EMBL/GenBank/DDBJ whole genome shotgun (WGS) entry which is preliminary data.</text>
</comment>
<sequence>MGVSIVDWNEKMATNLLSYLMEKNENHGRIFFVKTDVSKEEEFENAFMKTAEKFRNIDVVINNAGIINELQWEKTVAINLEAVLRGTYLAIDKYLPKYSLGKEGVIVNVSSILGLDVMETLPTYTAAKHGIVGLGKY</sequence>
<dbReference type="PRINTS" id="PR00081">
    <property type="entry name" value="GDHRDH"/>
</dbReference>
<feature type="non-terminal residue" evidence="3">
    <location>
        <position position="137"/>
    </location>
</feature>
<dbReference type="InterPro" id="IPR002347">
    <property type="entry name" value="SDR_fam"/>
</dbReference>
<proteinExistence type="inferred from homology"/>
<comment type="similarity">
    <text evidence="1">Belongs to the short-chain dehydrogenases/reductases (SDR) family.</text>
</comment>
<dbReference type="AlphaFoldDB" id="A0AAV8ZC65"/>
<dbReference type="Pfam" id="PF00106">
    <property type="entry name" value="adh_short"/>
    <property type="match status" value="1"/>
</dbReference>
<reference evidence="3" key="1">
    <citation type="journal article" date="2023" name="Insect Mol. Biol.">
        <title>Genome sequencing provides insights into the evolution of gene families encoding plant cell wall-degrading enzymes in longhorned beetles.</title>
        <authorList>
            <person name="Shin N.R."/>
            <person name="Okamura Y."/>
            <person name="Kirsch R."/>
            <person name="Pauchet Y."/>
        </authorList>
    </citation>
    <scope>NUCLEOTIDE SEQUENCE</scope>
    <source>
        <strain evidence="3">AMC_N1</strain>
    </source>
</reference>
<dbReference type="Gene3D" id="3.40.50.720">
    <property type="entry name" value="NAD(P)-binding Rossmann-like Domain"/>
    <property type="match status" value="1"/>
</dbReference>
<dbReference type="PRINTS" id="PR00080">
    <property type="entry name" value="SDRFAMILY"/>
</dbReference>
<evidence type="ECO:0000313" key="3">
    <source>
        <dbReference type="EMBL" id="KAJ8961527.1"/>
    </source>
</evidence>
<dbReference type="GO" id="GO:0016616">
    <property type="term" value="F:oxidoreductase activity, acting on the CH-OH group of donors, NAD or NADP as acceptor"/>
    <property type="evidence" value="ECO:0007669"/>
    <property type="project" value="TreeGrafter"/>
</dbReference>
<keyword evidence="4" id="KW-1185">Reference proteome</keyword>
<accession>A0AAV8ZC65</accession>
<evidence type="ECO:0000256" key="1">
    <source>
        <dbReference type="ARBA" id="ARBA00006484"/>
    </source>
</evidence>
<protein>
    <submittedName>
        <fullName evidence="3">Uncharacterized protein</fullName>
    </submittedName>
</protein>
<evidence type="ECO:0000313" key="4">
    <source>
        <dbReference type="Proteomes" id="UP001162162"/>
    </source>
</evidence>
<dbReference type="Proteomes" id="UP001162162">
    <property type="component" value="Unassembled WGS sequence"/>
</dbReference>
<organism evidence="3 4">
    <name type="scientific">Aromia moschata</name>
    <dbReference type="NCBI Taxonomy" id="1265417"/>
    <lineage>
        <taxon>Eukaryota</taxon>
        <taxon>Metazoa</taxon>
        <taxon>Ecdysozoa</taxon>
        <taxon>Arthropoda</taxon>
        <taxon>Hexapoda</taxon>
        <taxon>Insecta</taxon>
        <taxon>Pterygota</taxon>
        <taxon>Neoptera</taxon>
        <taxon>Endopterygota</taxon>
        <taxon>Coleoptera</taxon>
        <taxon>Polyphaga</taxon>
        <taxon>Cucujiformia</taxon>
        <taxon>Chrysomeloidea</taxon>
        <taxon>Cerambycidae</taxon>
        <taxon>Cerambycinae</taxon>
        <taxon>Callichromatini</taxon>
        <taxon>Aromia</taxon>
    </lineage>
</organism>
<evidence type="ECO:0000256" key="2">
    <source>
        <dbReference type="ARBA" id="ARBA00023002"/>
    </source>
</evidence>
<gene>
    <name evidence="3" type="ORF">NQ318_014778</name>
</gene>
<dbReference type="GO" id="GO:0005737">
    <property type="term" value="C:cytoplasm"/>
    <property type="evidence" value="ECO:0007669"/>
    <property type="project" value="TreeGrafter"/>
</dbReference>
<keyword evidence="2" id="KW-0560">Oxidoreductase</keyword>
<dbReference type="SUPFAM" id="SSF51735">
    <property type="entry name" value="NAD(P)-binding Rossmann-fold domains"/>
    <property type="match status" value="1"/>
</dbReference>
<dbReference type="PANTHER" id="PTHR44229">
    <property type="entry name" value="15-HYDROXYPROSTAGLANDIN DEHYDROGENASE [NAD(+)]"/>
    <property type="match status" value="1"/>
</dbReference>
<dbReference type="PANTHER" id="PTHR44229:SF8">
    <property type="entry name" value="ALCOHOL DEHYDROGENASE-RELATED"/>
    <property type="match status" value="1"/>
</dbReference>
<dbReference type="InterPro" id="IPR036291">
    <property type="entry name" value="NAD(P)-bd_dom_sf"/>
</dbReference>
<name>A0AAV8ZC65_9CUCU</name>
<dbReference type="EMBL" id="JAPWTK010000005">
    <property type="protein sequence ID" value="KAJ8961527.1"/>
    <property type="molecule type" value="Genomic_DNA"/>
</dbReference>